<dbReference type="PANTHER" id="PTHR10885:SF0">
    <property type="entry name" value="ISOPENTENYL-DIPHOSPHATE DELTA-ISOMERASE"/>
    <property type="match status" value="1"/>
</dbReference>
<feature type="domain" description="Nudix hydrolase" evidence="12">
    <location>
        <begin position="32"/>
        <end position="164"/>
    </location>
</feature>
<reference evidence="13 14" key="1">
    <citation type="submission" date="2018-05" db="EMBL/GenBank/DDBJ databases">
        <title>Brumimicrobium oceani sp. nov., isolated from coastal sediment.</title>
        <authorList>
            <person name="Kou Y."/>
        </authorList>
    </citation>
    <scope>NUCLEOTIDE SEQUENCE [LARGE SCALE GENOMIC DNA]</scope>
    <source>
        <strain evidence="13 14">C305</strain>
    </source>
</reference>
<dbReference type="PROSITE" id="PS51462">
    <property type="entry name" value="NUDIX"/>
    <property type="match status" value="1"/>
</dbReference>
<comment type="caution">
    <text evidence="13">The sequence shown here is derived from an EMBL/GenBank/DDBJ whole genome shotgun (WGS) entry which is preliminary data.</text>
</comment>
<keyword evidence="9 13" id="KW-0413">Isomerase</keyword>
<dbReference type="NCBIfam" id="NF002995">
    <property type="entry name" value="PRK03759.1"/>
    <property type="match status" value="1"/>
</dbReference>
<comment type="pathway">
    <text evidence="1">Isoprenoid biosynthesis; dimethylallyl diphosphate biosynthesis; dimethylallyl diphosphate from isopentenyl diphosphate: step 1/1.</text>
</comment>
<dbReference type="Pfam" id="PF00293">
    <property type="entry name" value="NUDIX"/>
    <property type="match status" value="1"/>
</dbReference>
<feature type="active site" evidence="11">
    <location>
        <position position="116"/>
    </location>
</feature>
<dbReference type="GO" id="GO:0046872">
    <property type="term" value="F:metal ion binding"/>
    <property type="evidence" value="ECO:0007669"/>
    <property type="project" value="UniProtKB-KW"/>
</dbReference>
<dbReference type="GO" id="GO:0050992">
    <property type="term" value="P:dimethylallyl diphosphate biosynthetic process"/>
    <property type="evidence" value="ECO:0007669"/>
    <property type="project" value="UniProtKB-UniPathway"/>
</dbReference>
<proteinExistence type="inferred from homology"/>
<dbReference type="GO" id="GO:0005737">
    <property type="term" value="C:cytoplasm"/>
    <property type="evidence" value="ECO:0007669"/>
    <property type="project" value="TreeGrafter"/>
</dbReference>
<evidence type="ECO:0000256" key="7">
    <source>
        <dbReference type="ARBA" id="ARBA00023211"/>
    </source>
</evidence>
<evidence type="ECO:0000256" key="5">
    <source>
        <dbReference type="ARBA" id="ARBA00022723"/>
    </source>
</evidence>
<organism evidence="13 14">
    <name type="scientific">Brumimicrobium oceani</name>
    <dbReference type="NCBI Taxonomy" id="2100725"/>
    <lineage>
        <taxon>Bacteria</taxon>
        <taxon>Pseudomonadati</taxon>
        <taxon>Bacteroidota</taxon>
        <taxon>Flavobacteriia</taxon>
        <taxon>Flavobacteriales</taxon>
        <taxon>Crocinitomicaceae</taxon>
        <taxon>Brumimicrobium</taxon>
    </lineage>
</organism>
<keyword evidence="8" id="KW-0414">Isoprene biosynthesis</keyword>
<dbReference type="EMBL" id="QFRJ01000007">
    <property type="protein sequence ID" value="PWH85310.1"/>
    <property type="molecule type" value="Genomic_DNA"/>
</dbReference>
<comment type="similarity">
    <text evidence="2">Belongs to the IPP isomerase type 1 family.</text>
</comment>
<dbReference type="OrthoDB" id="9809458at2"/>
<feature type="active site" evidence="11">
    <location>
        <position position="69"/>
    </location>
</feature>
<evidence type="ECO:0000256" key="6">
    <source>
        <dbReference type="ARBA" id="ARBA00022842"/>
    </source>
</evidence>
<name>A0A2U2XC35_9FLAO</name>
<dbReference type="NCBIfam" id="TIGR02150">
    <property type="entry name" value="IPP_isom_1"/>
    <property type="match status" value="1"/>
</dbReference>
<keyword evidence="5" id="KW-0479">Metal-binding</keyword>
<keyword evidence="4" id="KW-0963">Cytoplasm</keyword>
<dbReference type="UniPathway" id="UPA00059">
    <property type="reaction ID" value="UER00104"/>
</dbReference>
<evidence type="ECO:0000313" key="13">
    <source>
        <dbReference type="EMBL" id="PWH85310.1"/>
    </source>
</evidence>
<keyword evidence="14" id="KW-1185">Reference proteome</keyword>
<evidence type="ECO:0000313" key="14">
    <source>
        <dbReference type="Proteomes" id="UP000245370"/>
    </source>
</evidence>
<reference evidence="13 14" key="2">
    <citation type="submission" date="2018-05" db="EMBL/GenBank/DDBJ databases">
        <authorList>
            <person name="Lanie J.A."/>
            <person name="Ng W.-L."/>
            <person name="Kazmierczak K.M."/>
            <person name="Andrzejewski T.M."/>
            <person name="Davidsen T.M."/>
            <person name="Wayne K.J."/>
            <person name="Tettelin H."/>
            <person name="Glass J.I."/>
            <person name="Rusch D."/>
            <person name="Podicherti R."/>
            <person name="Tsui H.-C.T."/>
            <person name="Winkler M.E."/>
        </authorList>
    </citation>
    <scope>NUCLEOTIDE SEQUENCE [LARGE SCALE GENOMIC DNA]</scope>
    <source>
        <strain evidence="13 14">C305</strain>
    </source>
</reference>
<evidence type="ECO:0000256" key="2">
    <source>
        <dbReference type="ARBA" id="ARBA00007579"/>
    </source>
</evidence>
<dbReference type="PIRSF" id="PIRSF018427">
    <property type="entry name" value="Isopntndiph_ism"/>
    <property type="match status" value="1"/>
</dbReference>
<accession>A0A2U2XC35</accession>
<evidence type="ECO:0000259" key="12">
    <source>
        <dbReference type="PROSITE" id="PS51462"/>
    </source>
</evidence>
<evidence type="ECO:0000256" key="3">
    <source>
        <dbReference type="ARBA" id="ARBA00012057"/>
    </source>
</evidence>
<dbReference type="CDD" id="cd02885">
    <property type="entry name" value="NUDIX_IPP_Isomerase"/>
    <property type="match status" value="1"/>
</dbReference>
<dbReference type="Gene3D" id="3.90.79.10">
    <property type="entry name" value="Nucleoside Triphosphate Pyrophosphohydrolase"/>
    <property type="match status" value="1"/>
</dbReference>
<evidence type="ECO:0000256" key="11">
    <source>
        <dbReference type="PIRSR" id="PIRSR018427-1"/>
    </source>
</evidence>
<protein>
    <recommendedName>
        <fullName evidence="3 10">Isopentenyl-diphosphate delta-isomerase</fullName>
        <ecNumber evidence="3 10">5.3.3.2</ecNumber>
    </recommendedName>
</protein>
<dbReference type="InterPro" id="IPR056375">
    <property type="entry name" value="Idi_bact"/>
</dbReference>
<dbReference type="GO" id="GO:0009240">
    <property type="term" value="P:isopentenyl diphosphate biosynthetic process"/>
    <property type="evidence" value="ECO:0007669"/>
    <property type="project" value="TreeGrafter"/>
</dbReference>
<evidence type="ECO:0000256" key="4">
    <source>
        <dbReference type="ARBA" id="ARBA00022490"/>
    </source>
</evidence>
<dbReference type="InterPro" id="IPR015797">
    <property type="entry name" value="NUDIX_hydrolase-like_dom_sf"/>
</dbReference>
<evidence type="ECO:0000256" key="8">
    <source>
        <dbReference type="ARBA" id="ARBA00023229"/>
    </source>
</evidence>
<dbReference type="Proteomes" id="UP000245370">
    <property type="component" value="Unassembled WGS sequence"/>
</dbReference>
<gene>
    <name evidence="13" type="ORF">DIT68_10255</name>
</gene>
<dbReference type="HAMAP" id="MF_00202">
    <property type="entry name" value="Idi"/>
    <property type="match status" value="1"/>
</dbReference>
<dbReference type="RefSeq" id="WP_109359712.1">
    <property type="nucleotide sequence ID" value="NZ_QFRJ01000007.1"/>
</dbReference>
<evidence type="ECO:0000256" key="1">
    <source>
        <dbReference type="ARBA" id="ARBA00004826"/>
    </source>
</evidence>
<dbReference type="InterPro" id="IPR000086">
    <property type="entry name" value="NUDIX_hydrolase_dom"/>
</dbReference>
<dbReference type="SUPFAM" id="SSF55811">
    <property type="entry name" value="Nudix"/>
    <property type="match status" value="1"/>
</dbReference>
<evidence type="ECO:0000256" key="10">
    <source>
        <dbReference type="NCBIfam" id="TIGR02150"/>
    </source>
</evidence>
<keyword evidence="7" id="KW-0464">Manganese</keyword>
<dbReference type="AlphaFoldDB" id="A0A2U2XC35"/>
<keyword evidence="6" id="KW-0460">Magnesium</keyword>
<evidence type="ECO:0000256" key="9">
    <source>
        <dbReference type="ARBA" id="ARBA00023235"/>
    </source>
</evidence>
<dbReference type="PANTHER" id="PTHR10885">
    <property type="entry name" value="ISOPENTENYL-DIPHOSPHATE DELTA-ISOMERASE"/>
    <property type="match status" value="1"/>
</dbReference>
<dbReference type="GO" id="GO:0004452">
    <property type="term" value="F:isopentenyl-diphosphate delta-isomerase activity"/>
    <property type="evidence" value="ECO:0007669"/>
    <property type="project" value="UniProtKB-UniRule"/>
</dbReference>
<dbReference type="InterPro" id="IPR011876">
    <property type="entry name" value="IsopentenylPP_isomerase_typ1"/>
</dbReference>
<dbReference type="EC" id="5.3.3.2" evidence="3 10"/>
<sequence length="174" mass="20167">MELTGTKDVVLVDENDQVLGTMEKLQAHQEGRLHRAFSVIVFNDNDEMLIHKRASDKYHCGGLWTNACCSHPRLDESPKEGALRRMQEEMGFTTSIEYIGQFIYKTSFENGLIEHELDHVFVGRFNGEPIPNSEEVEDFKYIGMDELKKDIENSPQNYTVWFKKIVEDYAVWSV</sequence>